<organism evidence="1 2">
    <name type="scientific">Micromonospora rosaria</name>
    <dbReference type="NCBI Taxonomy" id="47874"/>
    <lineage>
        <taxon>Bacteria</taxon>
        <taxon>Bacillati</taxon>
        <taxon>Actinomycetota</taxon>
        <taxon>Actinomycetes</taxon>
        <taxon>Micromonosporales</taxon>
        <taxon>Micromonosporaceae</taxon>
        <taxon>Micromonospora</taxon>
    </lineage>
</organism>
<dbReference type="EMBL" id="LRQV01000061">
    <property type="protein sequence ID" value="KXK60710.1"/>
    <property type="molecule type" value="Genomic_DNA"/>
</dbReference>
<dbReference type="Proteomes" id="UP000070620">
    <property type="component" value="Unassembled WGS sequence"/>
</dbReference>
<dbReference type="AlphaFoldDB" id="A0A136PQK6"/>
<evidence type="ECO:0000313" key="2">
    <source>
        <dbReference type="Proteomes" id="UP000070620"/>
    </source>
</evidence>
<gene>
    <name evidence="1" type="ORF">AWW66_17310</name>
</gene>
<dbReference type="NCBIfam" id="NF038076">
    <property type="entry name" value="fam_STM4015"/>
    <property type="match status" value="1"/>
</dbReference>
<dbReference type="RefSeq" id="WP_067367213.1">
    <property type="nucleotide sequence ID" value="NZ_JBIUBN010000002.1"/>
</dbReference>
<dbReference type="Gene3D" id="3.80.10.10">
    <property type="entry name" value="Ribonuclease Inhibitor"/>
    <property type="match status" value="1"/>
</dbReference>
<dbReference type="InterPro" id="IPR047722">
    <property type="entry name" value="STM4015-like"/>
</dbReference>
<keyword evidence="2" id="KW-1185">Reference proteome</keyword>
<dbReference type="InterPro" id="IPR032675">
    <property type="entry name" value="LRR_dom_sf"/>
</dbReference>
<dbReference type="OrthoDB" id="9781345at2"/>
<accession>A0A136PQK6</accession>
<dbReference type="SUPFAM" id="SSF52047">
    <property type="entry name" value="RNI-like"/>
    <property type="match status" value="1"/>
</dbReference>
<reference evidence="1 2" key="1">
    <citation type="submission" date="2016-01" db="EMBL/GenBank/DDBJ databases">
        <title>Whole genome sequence and analysis of Micromonospora rosaria DSM 803, which can produce antibacterial substance rosamicin.</title>
        <authorList>
            <person name="Yang H."/>
            <person name="He X."/>
            <person name="Zhu D."/>
        </authorList>
    </citation>
    <scope>NUCLEOTIDE SEQUENCE [LARGE SCALE GENOMIC DNA]</scope>
    <source>
        <strain evidence="1 2">DSM 803</strain>
    </source>
</reference>
<evidence type="ECO:0000313" key="1">
    <source>
        <dbReference type="EMBL" id="KXK60710.1"/>
    </source>
</evidence>
<name>A0A136PQK6_9ACTN</name>
<sequence>MIVSHLSSFAGLEVVPFDPGMALPEELPPVAWRLEVEDFDADPEEFAALVAAFRAEVPAEAVQALVIGEWGAAYESPAPLGLLVEAAGEWTALRHLFIADLISEQCEISWITHDDLTPLLRAYPELTTLWVRGGHELRLEPLRHDGLRELVVQTGGLPGAVSRAVAGCDLPGLRRLDLWLGRPDYEGDTTVDDLAELLAGTRLPALRHLALCNADNADEVTRAVAHAPVVRQLEVLDLSKGVLTDVGGEALLAGQPLTHLRRLDLRHHFLSAECAARVVAALPGVDVDVADRQEIQVYGDREYRFTAVGE</sequence>
<protein>
    <submittedName>
        <fullName evidence="1">Cytoplasmic protein</fullName>
    </submittedName>
</protein>
<comment type="caution">
    <text evidence="1">The sequence shown here is derived from an EMBL/GenBank/DDBJ whole genome shotgun (WGS) entry which is preliminary data.</text>
</comment>
<proteinExistence type="predicted"/>